<sequence length="169" mass="18578">MGSSQSAPRKVTLENPNETIIEITDGVINRLDGANNSEKIQPESVSSTQPPSINENAAAFVTSQEIRRQVDKVVQENDNFWQSRIKILRDGYQKIGVELEAEYQKATKDVNHSLGTHFGDGNASNDSCRSSQASVVDCFSQNSNRPLLCANEVQKFNECVSSLSCVKAK</sequence>
<dbReference type="GO" id="GO:0061617">
    <property type="term" value="C:MICOS complex"/>
    <property type="evidence" value="ECO:0007669"/>
    <property type="project" value="TreeGrafter"/>
</dbReference>
<dbReference type="PANTHER" id="PTHR21588:SF18">
    <property type="entry name" value="MICOS COMPLEX SUBUNIT MIC19"/>
    <property type="match status" value="1"/>
</dbReference>
<dbReference type="Proteomes" id="UP001367676">
    <property type="component" value="Unassembled WGS sequence"/>
</dbReference>
<dbReference type="PANTHER" id="PTHR21588">
    <property type="entry name" value="COILED-COIL-HELIX-COILED-COIL-HELIX DOMAIN CONTAINING 6"/>
    <property type="match status" value="1"/>
</dbReference>
<proteinExistence type="predicted"/>
<dbReference type="AlphaFoldDB" id="A0AAN9Y674"/>
<dbReference type="EMBL" id="JBBCAQ010000020">
    <property type="protein sequence ID" value="KAK7593063.1"/>
    <property type="molecule type" value="Genomic_DNA"/>
</dbReference>
<gene>
    <name evidence="1" type="ORF">V9T40_007815</name>
</gene>
<evidence type="ECO:0008006" key="3">
    <source>
        <dbReference type="Google" id="ProtNLM"/>
    </source>
</evidence>
<evidence type="ECO:0000313" key="2">
    <source>
        <dbReference type="Proteomes" id="UP001367676"/>
    </source>
</evidence>
<name>A0AAN9Y674_9HEMI</name>
<dbReference type="GO" id="GO:0007007">
    <property type="term" value="P:inner mitochondrial membrane organization"/>
    <property type="evidence" value="ECO:0007669"/>
    <property type="project" value="TreeGrafter"/>
</dbReference>
<dbReference type="InterPro" id="IPR052632">
    <property type="entry name" value="MICOS_subunit_Mic19"/>
</dbReference>
<accession>A0AAN9Y674</accession>
<evidence type="ECO:0000313" key="1">
    <source>
        <dbReference type="EMBL" id="KAK7593063.1"/>
    </source>
</evidence>
<protein>
    <recommendedName>
        <fullName evidence="3">MICOS complex subunit MIC19</fullName>
    </recommendedName>
</protein>
<comment type="caution">
    <text evidence="1">The sequence shown here is derived from an EMBL/GenBank/DDBJ whole genome shotgun (WGS) entry which is preliminary data.</text>
</comment>
<reference evidence="1 2" key="1">
    <citation type="submission" date="2024-03" db="EMBL/GenBank/DDBJ databases">
        <title>Adaptation during the transition from Ophiocordyceps entomopathogen to insect associate is accompanied by gene loss and intensified selection.</title>
        <authorList>
            <person name="Ward C.M."/>
            <person name="Onetto C.A."/>
            <person name="Borneman A.R."/>
        </authorList>
    </citation>
    <scope>NUCLEOTIDE SEQUENCE [LARGE SCALE GENOMIC DNA]</scope>
    <source>
        <strain evidence="1">AWRI1</strain>
        <tissue evidence="1">Single Adult Female</tissue>
    </source>
</reference>
<keyword evidence="2" id="KW-1185">Reference proteome</keyword>
<organism evidence="1 2">
    <name type="scientific">Parthenolecanium corni</name>
    <dbReference type="NCBI Taxonomy" id="536013"/>
    <lineage>
        <taxon>Eukaryota</taxon>
        <taxon>Metazoa</taxon>
        <taxon>Ecdysozoa</taxon>
        <taxon>Arthropoda</taxon>
        <taxon>Hexapoda</taxon>
        <taxon>Insecta</taxon>
        <taxon>Pterygota</taxon>
        <taxon>Neoptera</taxon>
        <taxon>Paraneoptera</taxon>
        <taxon>Hemiptera</taxon>
        <taxon>Sternorrhyncha</taxon>
        <taxon>Coccoidea</taxon>
        <taxon>Coccidae</taxon>
        <taxon>Parthenolecanium</taxon>
    </lineage>
</organism>